<keyword evidence="3" id="KW-1185">Reference proteome</keyword>
<gene>
    <name evidence="2" type="ORF">BC008_04880</name>
</gene>
<protein>
    <submittedName>
        <fullName evidence="2">Uncharacterized protein</fullName>
    </submittedName>
</protein>
<keyword evidence="1" id="KW-1133">Transmembrane helix</keyword>
<keyword evidence="1" id="KW-0812">Transmembrane</keyword>
<evidence type="ECO:0000313" key="3">
    <source>
        <dbReference type="Proteomes" id="UP000053372"/>
    </source>
</evidence>
<proteinExistence type="predicted"/>
<dbReference type="AlphaFoldDB" id="A0A0V7ZYL6"/>
<organism evidence="2 3">
    <name type="scientific">Mastigocoleus testarum BC008</name>
    <dbReference type="NCBI Taxonomy" id="371196"/>
    <lineage>
        <taxon>Bacteria</taxon>
        <taxon>Bacillati</taxon>
        <taxon>Cyanobacteriota</taxon>
        <taxon>Cyanophyceae</taxon>
        <taxon>Nostocales</taxon>
        <taxon>Hapalosiphonaceae</taxon>
        <taxon>Mastigocoleus</taxon>
    </lineage>
</organism>
<reference evidence="2 3" key="1">
    <citation type="journal article" date="2015" name="Genome Announc.">
        <title>Draft Genome of the Euendolithic (true boring) Cyanobacterium Mastigocoleus testarum strain BC008.</title>
        <authorList>
            <person name="Guida B.S."/>
            <person name="Garcia-Pichel F."/>
        </authorList>
    </citation>
    <scope>NUCLEOTIDE SEQUENCE [LARGE SCALE GENOMIC DNA]</scope>
    <source>
        <strain evidence="2 3">BC008</strain>
    </source>
</reference>
<name>A0A0V7ZYL6_9CYAN</name>
<dbReference type="Proteomes" id="UP000053372">
    <property type="component" value="Unassembled WGS sequence"/>
</dbReference>
<sequence>MTIKIPLSSEIESKDRNLAAKNRFSLVALKNNFNTWDYKNWNSKNWHFKIGNPITGKFPFQSFYFWREYRIINYHPILLIWLAEILLAVRYIFTPRHQNNGIFSKMEY</sequence>
<keyword evidence="1" id="KW-0472">Membrane</keyword>
<feature type="transmembrane region" description="Helical" evidence="1">
    <location>
        <begin position="71"/>
        <end position="93"/>
    </location>
</feature>
<evidence type="ECO:0000313" key="2">
    <source>
        <dbReference type="EMBL" id="KST69642.1"/>
    </source>
</evidence>
<dbReference type="EMBL" id="LMTZ01000016">
    <property type="protein sequence ID" value="KST69642.1"/>
    <property type="molecule type" value="Genomic_DNA"/>
</dbReference>
<accession>A0A0V7ZYL6</accession>
<comment type="caution">
    <text evidence="2">The sequence shown here is derived from an EMBL/GenBank/DDBJ whole genome shotgun (WGS) entry which is preliminary data.</text>
</comment>
<evidence type="ECO:0000256" key="1">
    <source>
        <dbReference type="SAM" id="Phobius"/>
    </source>
</evidence>